<proteinExistence type="predicted"/>
<feature type="chain" id="PRO_5030850098" evidence="1">
    <location>
        <begin position="20"/>
        <end position="224"/>
    </location>
</feature>
<keyword evidence="1" id="KW-0732">Signal</keyword>
<evidence type="ECO:0000313" key="2">
    <source>
        <dbReference type="EMBL" id="NYA71181.1"/>
    </source>
</evidence>
<evidence type="ECO:0000313" key="3">
    <source>
        <dbReference type="Proteomes" id="UP000535020"/>
    </source>
</evidence>
<dbReference type="SUPFAM" id="SSF56935">
    <property type="entry name" value="Porins"/>
    <property type="match status" value="1"/>
</dbReference>
<reference evidence="2 3" key="1">
    <citation type="submission" date="2020-07" db="EMBL/GenBank/DDBJ databases">
        <authorList>
            <person name="Sun Q."/>
        </authorList>
    </citation>
    <scope>NUCLEOTIDE SEQUENCE [LARGE SCALE GENOMIC DNA]</scope>
    <source>
        <strain evidence="2 3">MAH-1</strain>
    </source>
</reference>
<organism evidence="2 3">
    <name type="scientific">Flavobacterium agri</name>
    <dbReference type="NCBI Taxonomy" id="2743471"/>
    <lineage>
        <taxon>Bacteria</taxon>
        <taxon>Pseudomonadati</taxon>
        <taxon>Bacteroidota</taxon>
        <taxon>Flavobacteriia</taxon>
        <taxon>Flavobacteriales</taxon>
        <taxon>Flavobacteriaceae</taxon>
        <taxon>Flavobacterium</taxon>
    </lineage>
</organism>
<dbReference type="AlphaFoldDB" id="A0A7Y8Y2A8"/>
<dbReference type="InterPro" id="IPR019619">
    <property type="entry name" value="DUF2490"/>
</dbReference>
<feature type="signal peptide" evidence="1">
    <location>
        <begin position="1"/>
        <end position="19"/>
    </location>
</feature>
<dbReference type="RefSeq" id="WP_176005982.1">
    <property type="nucleotide sequence ID" value="NZ_JABWMI010000010.1"/>
</dbReference>
<comment type="caution">
    <text evidence="2">The sequence shown here is derived from an EMBL/GenBank/DDBJ whole genome shotgun (WGS) entry which is preliminary data.</text>
</comment>
<protein>
    <submittedName>
        <fullName evidence="2">DUF2490 domain-containing protein</fullName>
    </submittedName>
</protein>
<dbReference type="Proteomes" id="UP000535020">
    <property type="component" value="Unassembled WGS sequence"/>
</dbReference>
<dbReference type="EMBL" id="JACBJI010000003">
    <property type="protein sequence ID" value="NYA71181.1"/>
    <property type="molecule type" value="Genomic_DNA"/>
</dbReference>
<sequence>MKKTFFALSALFLAFSANSQSDKTGAWYIYFGNIKPKDSKFSLDVEAQYRNHDLGGDMQQLLLRSGVKYQFLDNLNATAGYAFVQSEVEETPDNPVRENRIYEEAVLSQSAWRLFFRHRFRYEQRFVEGRDFNTRYRYCLFLDIPLNNPTLAKKTAYIALYNEIFINGKKTDDTQNVFDRDRIYLGAGYKITDNFAVQLGWMNQMLENDSKAQIMLSLHHKLGF</sequence>
<dbReference type="Pfam" id="PF10677">
    <property type="entry name" value="DUF2490"/>
    <property type="match status" value="1"/>
</dbReference>
<accession>A0A7Y8Y2A8</accession>
<evidence type="ECO:0000256" key="1">
    <source>
        <dbReference type="SAM" id="SignalP"/>
    </source>
</evidence>
<name>A0A7Y8Y2A8_9FLAO</name>
<gene>
    <name evidence="2" type="ORF">HZF10_09645</name>
</gene>
<keyword evidence="3" id="KW-1185">Reference proteome</keyword>